<evidence type="ECO:0000313" key="5">
    <source>
        <dbReference type="Proteomes" id="UP000053831"/>
    </source>
</evidence>
<dbReference type="Pfam" id="PF24137">
    <property type="entry name" value="DA_N"/>
    <property type="match status" value="1"/>
</dbReference>
<evidence type="ECO:0000313" key="4">
    <source>
        <dbReference type="EMBL" id="KOS19359.1"/>
    </source>
</evidence>
<reference evidence="4 5" key="1">
    <citation type="submission" date="2015-07" db="EMBL/GenBank/DDBJ databases">
        <title>The genome of the fungus Escovopsis weberi, a specialized disease agent of ant agriculture.</title>
        <authorList>
            <person name="de Man T.J."/>
            <person name="Stajich J.E."/>
            <person name="Kubicek C.P."/>
            <person name="Chenthamara K."/>
            <person name="Atanasova L."/>
            <person name="Druzhinina I.S."/>
            <person name="Birnbaum S."/>
            <person name="Barribeau S.M."/>
            <person name="Teiling C."/>
            <person name="Suen G."/>
            <person name="Currie C."/>
            <person name="Gerardo N.M."/>
        </authorList>
    </citation>
    <scope>NUCLEOTIDE SEQUENCE [LARGE SCALE GENOMIC DNA]</scope>
</reference>
<evidence type="ECO:0000259" key="2">
    <source>
        <dbReference type="Pfam" id="PF24137"/>
    </source>
</evidence>
<keyword evidence="1" id="KW-0732">Signal</keyword>
<organism evidence="4 5">
    <name type="scientific">Escovopsis weberi</name>
    <dbReference type="NCBI Taxonomy" id="150374"/>
    <lineage>
        <taxon>Eukaryota</taxon>
        <taxon>Fungi</taxon>
        <taxon>Dikarya</taxon>
        <taxon>Ascomycota</taxon>
        <taxon>Pezizomycotina</taxon>
        <taxon>Sordariomycetes</taxon>
        <taxon>Hypocreomycetidae</taxon>
        <taxon>Hypocreales</taxon>
        <taxon>Hypocreaceae</taxon>
        <taxon>Escovopsis</taxon>
    </lineage>
</organism>
<feature type="domain" description="Diels-Alderase N-terminal" evidence="2">
    <location>
        <begin position="57"/>
        <end position="242"/>
    </location>
</feature>
<feature type="chain" id="PRO_5005839379" evidence="1">
    <location>
        <begin position="21"/>
        <end position="402"/>
    </location>
</feature>
<dbReference type="Proteomes" id="UP000053831">
    <property type="component" value="Unassembled WGS sequence"/>
</dbReference>
<evidence type="ECO:0000259" key="3">
    <source>
        <dbReference type="Pfam" id="PF25581"/>
    </source>
</evidence>
<name>A0A0M9VU11_ESCWE</name>
<dbReference type="InterPro" id="IPR056402">
    <property type="entry name" value="DA_N"/>
</dbReference>
<accession>A0A0M9VU11</accession>
<dbReference type="EMBL" id="LGSR01000020">
    <property type="protein sequence ID" value="KOS19359.1"/>
    <property type="molecule type" value="Genomic_DNA"/>
</dbReference>
<sequence>MALKRLLALGALAQLDLTFGSSLPKTSSSQCPPRPADLPVAFDGTYLNPLPGPDVPGFDWYWFQAIAPEPTNGNIASVEVVFYFNFAFTPFPTDPPYRIDVSGVFKNGSDFMVSVPVTTTPEITTEGQSVSGRWGDVGSFSIFNDLQDAAIMVKDAASGLEGSLIFKNAGTPPHGPCSDCTTVPPYFDPLAAGQSLNDAEAQLYNKVGWATIMPRAIAQVNITVGGESLLLEDALGYHDQTWGPAGFEQFAFTWLSGQGACGPFDITYGEVQAIGSGRDKDIIKGFLAYDGQIVQNQCSRFGEGRDKDTLSVTLTGQTTDPFTGEQAPTGLVLEFTLANGTQYVFNLENSNENPAQTVYHRWRLGGKGGRVGGEQYDCALIADWLNPGGAVYSEGSSIFDEQ</sequence>
<keyword evidence="5" id="KW-1185">Reference proteome</keyword>
<feature type="signal peptide" evidence="1">
    <location>
        <begin position="1"/>
        <end position="20"/>
    </location>
</feature>
<feature type="domain" description="AsqO/PenF-like C-terminal" evidence="3">
    <location>
        <begin position="253"/>
        <end position="384"/>
    </location>
</feature>
<gene>
    <name evidence="4" type="ORF">ESCO_001389</name>
</gene>
<dbReference type="SUPFAM" id="SSF159245">
    <property type="entry name" value="AttH-like"/>
    <property type="match status" value="1"/>
</dbReference>
<dbReference type="OrthoDB" id="5344254at2759"/>
<protein>
    <submittedName>
        <fullName evidence="4">Uncharacterized protein</fullName>
    </submittedName>
</protein>
<evidence type="ECO:0000256" key="1">
    <source>
        <dbReference type="SAM" id="SignalP"/>
    </source>
</evidence>
<dbReference type="STRING" id="150374.A0A0M9VU11"/>
<proteinExistence type="predicted"/>
<comment type="caution">
    <text evidence="4">The sequence shown here is derived from an EMBL/GenBank/DDBJ whole genome shotgun (WGS) entry which is preliminary data.</text>
</comment>
<dbReference type="Pfam" id="PF25581">
    <property type="entry name" value="AsqO_C"/>
    <property type="match status" value="1"/>
</dbReference>
<dbReference type="AlphaFoldDB" id="A0A0M9VU11"/>
<dbReference type="InterPro" id="IPR057722">
    <property type="entry name" value="AsqO/PenF-like_C"/>
</dbReference>